<keyword evidence="3 5" id="KW-1133">Transmembrane helix</keyword>
<dbReference type="EMBL" id="JAGINX010000001">
    <property type="protein sequence ID" value="MBP2318714.1"/>
    <property type="molecule type" value="Genomic_DNA"/>
</dbReference>
<feature type="transmembrane region" description="Helical" evidence="5">
    <location>
        <begin position="20"/>
        <end position="39"/>
    </location>
</feature>
<dbReference type="PANTHER" id="PTHR43066:SF5">
    <property type="entry name" value="RHOMBOID-LIKE PROTEIN 11, CHLOROPLASTIC-RELATED"/>
    <property type="match status" value="1"/>
</dbReference>
<evidence type="ECO:0000313" key="7">
    <source>
        <dbReference type="EMBL" id="MBP2318714.1"/>
    </source>
</evidence>
<evidence type="ECO:0000256" key="1">
    <source>
        <dbReference type="ARBA" id="ARBA00004141"/>
    </source>
</evidence>
<dbReference type="PANTHER" id="PTHR43066">
    <property type="entry name" value="RHOMBOID-RELATED PROTEIN"/>
    <property type="match status" value="1"/>
</dbReference>
<proteinExistence type="predicted"/>
<organism evidence="7 8">
    <name type="scientific">Nesterenkonia lacusekhoensis</name>
    <dbReference type="NCBI Taxonomy" id="150832"/>
    <lineage>
        <taxon>Bacteria</taxon>
        <taxon>Bacillati</taxon>
        <taxon>Actinomycetota</taxon>
        <taxon>Actinomycetes</taxon>
        <taxon>Micrococcales</taxon>
        <taxon>Micrococcaceae</taxon>
        <taxon>Nesterenkonia</taxon>
    </lineage>
</organism>
<dbReference type="Pfam" id="PF01694">
    <property type="entry name" value="Rhomboid"/>
    <property type="match status" value="1"/>
</dbReference>
<dbReference type="SUPFAM" id="SSF144091">
    <property type="entry name" value="Rhomboid-like"/>
    <property type="match status" value="1"/>
</dbReference>
<feature type="transmembrane region" description="Helical" evidence="5">
    <location>
        <begin position="175"/>
        <end position="195"/>
    </location>
</feature>
<dbReference type="Gene3D" id="1.20.1540.10">
    <property type="entry name" value="Rhomboid-like"/>
    <property type="match status" value="1"/>
</dbReference>
<dbReference type="GO" id="GO:0008233">
    <property type="term" value="F:peptidase activity"/>
    <property type="evidence" value="ECO:0007669"/>
    <property type="project" value="UniProtKB-KW"/>
</dbReference>
<accession>A0ABS4T425</accession>
<feature type="transmembrane region" description="Helical" evidence="5">
    <location>
        <begin position="124"/>
        <end position="143"/>
    </location>
</feature>
<name>A0ABS4T425_9MICC</name>
<gene>
    <name evidence="7" type="ORF">JOF45_001733</name>
</gene>
<evidence type="ECO:0000256" key="5">
    <source>
        <dbReference type="SAM" id="Phobius"/>
    </source>
</evidence>
<reference evidence="7 8" key="1">
    <citation type="submission" date="2021-03" db="EMBL/GenBank/DDBJ databases">
        <title>Sequencing the genomes of 1000 actinobacteria strains.</title>
        <authorList>
            <person name="Klenk H.-P."/>
        </authorList>
    </citation>
    <scope>NUCLEOTIDE SEQUENCE [LARGE SCALE GENOMIC DNA]</scope>
    <source>
        <strain evidence="7 8">DSM 12544</strain>
    </source>
</reference>
<dbReference type="GO" id="GO:0006508">
    <property type="term" value="P:proteolysis"/>
    <property type="evidence" value="ECO:0007669"/>
    <property type="project" value="UniProtKB-KW"/>
</dbReference>
<evidence type="ECO:0000313" key="8">
    <source>
        <dbReference type="Proteomes" id="UP001519331"/>
    </source>
</evidence>
<keyword evidence="7" id="KW-0378">Hydrolase</keyword>
<keyword evidence="4 5" id="KW-0472">Membrane</keyword>
<sequence length="215" mass="23186">MSATENDSWSSIGRDARDSLVRTLGPVVVLLAAMWAIHLVNALGGHWLNDLLGLQPRSLSGLLGILFMPLLHGGWMHLISNSISWLILGSMTAIISRDFTRVTAGIWLFGGALLWVGGTSSTHVGASGVIYGFASFLLVYGWAKRRPLAILFAAVVAVFHAVAMLPGLLPGQPDVSWTGHLFGACAGVVVALWLTRTLRAQRQVRKAERARRRLG</sequence>
<feature type="domain" description="Peptidase S54 rhomboid" evidence="6">
    <location>
        <begin position="64"/>
        <end position="195"/>
    </location>
</feature>
<dbReference type="InterPro" id="IPR035952">
    <property type="entry name" value="Rhomboid-like_sf"/>
</dbReference>
<feature type="transmembrane region" description="Helical" evidence="5">
    <location>
        <begin position="99"/>
        <end position="118"/>
    </location>
</feature>
<keyword evidence="8" id="KW-1185">Reference proteome</keyword>
<comment type="subcellular location">
    <subcellularLocation>
        <location evidence="1">Membrane</location>
        <topology evidence="1">Multi-pass membrane protein</topology>
    </subcellularLocation>
</comment>
<dbReference type="Proteomes" id="UP001519331">
    <property type="component" value="Unassembled WGS sequence"/>
</dbReference>
<keyword evidence="2 5" id="KW-0812">Transmembrane</keyword>
<dbReference type="RefSeq" id="WP_210049132.1">
    <property type="nucleotide sequence ID" value="NZ_JAGINX010000001.1"/>
</dbReference>
<evidence type="ECO:0000259" key="6">
    <source>
        <dbReference type="Pfam" id="PF01694"/>
    </source>
</evidence>
<evidence type="ECO:0000256" key="3">
    <source>
        <dbReference type="ARBA" id="ARBA00022989"/>
    </source>
</evidence>
<dbReference type="InterPro" id="IPR022764">
    <property type="entry name" value="Peptidase_S54_rhomboid_dom"/>
</dbReference>
<keyword evidence="7" id="KW-0645">Protease</keyword>
<comment type="caution">
    <text evidence="7">The sequence shown here is derived from an EMBL/GenBank/DDBJ whole genome shotgun (WGS) entry which is preliminary data.</text>
</comment>
<protein>
    <submittedName>
        <fullName evidence="7">Membrane associated rhomboid family serine protease</fullName>
    </submittedName>
</protein>
<feature type="transmembrane region" description="Helical" evidence="5">
    <location>
        <begin position="150"/>
        <end position="169"/>
    </location>
</feature>
<evidence type="ECO:0000256" key="4">
    <source>
        <dbReference type="ARBA" id="ARBA00023136"/>
    </source>
</evidence>
<evidence type="ECO:0000256" key="2">
    <source>
        <dbReference type="ARBA" id="ARBA00022692"/>
    </source>
</evidence>